<dbReference type="InterPro" id="IPR008183">
    <property type="entry name" value="Aldose_1/G6P_1-epimerase"/>
</dbReference>
<proteinExistence type="predicted"/>
<evidence type="ECO:0000313" key="2">
    <source>
        <dbReference type="Proteomes" id="UP001198893"/>
    </source>
</evidence>
<dbReference type="GO" id="GO:0030246">
    <property type="term" value="F:carbohydrate binding"/>
    <property type="evidence" value="ECO:0007669"/>
    <property type="project" value="InterPro"/>
</dbReference>
<organism evidence="1 2">
    <name type="scientific">Roseburia amylophila</name>
    <dbReference type="NCBI Taxonomy" id="2981794"/>
    <lineage>
        <taxon>Bacteria</taxon>
        <taxon>Bacillati</taxon>
        <taxon>Bacillota</taxon>
        <taxon>Clostridia</taxon>
        <taxon>Lachnospirales</taxon>
        <taxon>Lachnospiraceae</taxon>
        <taxon>Roseburia</taxon>
    </lineage>
</organism>
<dbReference type="InterPro" id="IPR014718">
    <property type="entry name" value="GH-type_carb-bd"/>
</dbReference>
<dbReference type="Gene3D" id="2.70.98.10">
    <property type="match status" value="1"/>
</dbReference>
<dbReference type="InterPro" id="IPR037481">
    <property type="entry name" value="LacX"/>
</dbReference>
<dbReference type="SUPFAM" id="SSF74650">
    <property type="entry name" value="Galactose mutarotase-like"/>
    <property type="match status" value="1"/>
</dbReference>
<reference evidence="1" key="1">
    <citation type="submission" date="2021-10" db="EMBL/GenBank/DDBJ databases">
        <title>Anaerobic single-cell dispensing facilitates the cultivation of human gut bacteria.</title>
        <authorList>
            <person name="Afrizal A."/>
        </authorList>
    </citation>
    <scope>NUCLEOTIDE SEQUENCE</scope>
    <source>
        <strain evidence="1">CLA-AA-H204</strain>
    </source>
</reference>
<name>A0AAW4WGB1_9FIRM</name>
<comment type="caution">
    <text evidence="1">The sequence shown here is derived from an EMBL/GenBank/DDBJ whole genome shotgun (WGS) entry which is preliminary data.</text>
</comment>
<dbReference type="Proteomes" id="UP001198893">
    <property type="component" value="Unassembled WGS sequence"/>
</dbReference>
<evidence type="ECO:0000313" key="1">
    <source>
        <dbReference type="EMBL" id="MCC2241852.1"/>
    </source>
</evidence>
<dbReference type="InterPro" id="IPR011013">
    <property type="entry name" value="Gal_mutarotase_sf_dom"/>
</dbReference>
<dbReference type="GO" id="GO:0005975">
    <property type="term" value="P:carbohydrate metabolic process"/>
    <property type="evidence" value="ECO:0007669"/>
    <property type="project" value="InterPro"/>
</dbReference>
<dbReference type="Pfam" id="PF01263">
    <property type="entry name" value="Aldose_epim"/>
    <property type="match status" value="1"/>
</dbReference>
<dbReference type="EMBL" id="JAJEQW010000005">
    <property type="protein sequence ID" value="MCC2241852.1"/>
    <property type="molecule type" value="Genomic_DNA"/>
</dbReference>
<accession>A0AAW4WGB1</accession>
<gene>
    <name evidence="1" type="ORF">LKD47_05990</name>
</gene>
<dbReference type="AlphaFoldDB" id="A0AAW4WGB1"/>
<protein>
    <submittedName>
        <fullName evidence="1">Aldose 1-epimerase family protein</fullName>
    </submittedName>
</protein>
<sequence>MRYSMENASMKVEVESLGAELKSVLGKKSNIEYMWCSNPEYYKRSAPNLFPIVGSLKDGVYHYQGKTYKMGQHGYVRDVEWKVEKKDENTLVFTHQSDDTTKEKYPFDYEMELIYHMNGNRLEITWNIKNTGKEKMYFSCGFHPCFSCPVHGEADKSGYGYDMHMNGNVICRDFDVESGLALNSKSELKLENGFAAFTKDFFDNGAYVIENNQTHEVSLRDPEGKNYLNVYFPEAPLFGLWSAEKKNAPYAAIEPWFGRCDKEDFNGSLEEREWGHVLAQGACFQAAYTIEIAGED</sequence>
<dbReference type="CDD" id="cd09024">
    <property type="entry name" value="Aldose_epim_lacX"/>
    <property type="match status" value="1"/>
</dbReference>
<dbReference type="GO" id="GO:0016853">
    <property type="term" value="F:isomerase activity"/>
    <property type="evidence" value="ECO:0007669"/>
    <property type="project" value="InterPro"/>
</dbReference>